<dbReference type="PANTHER" id="PTHR30151">
    <property type="entry name" value="ALKANE SULFONATE ABC TRANSPORTER-RELATED, MEMBRANE SUBUNIT"/>
    <property type="match status" value="1"/>
</dbReference>
<feature type="transmembrane region" description="Helical" evidence="7">
    <location>
        <begin position="86"/>
        <end position="108"/>
    </location>
</feature>
<dbReference type="PANTHER" id="PTHR30151:SF0">
    <property type="entry name" value="ABC TRANSPORTER PERMEASE PROTEIN MJ0413-RELATED"/>
    <property type="match status" value="1"/>
</dbReference>
<evidence type="ECO:0000256" key="6">
    <source>
        <dbReference type="ARBA" id="ARBA00023136"/>
    </source>
</evidence>
<sequence>MVSVLGGLALWEAVVRLSGVSSLILPAPSKIVGAFGELAESGDLWLDLNTSLRQFGAGFAIAGALGVVFGLVMGQARYVRYASEPWVLALYATPSIGLAPLFIIWLGFGFPAKAFIVALMAFFPVVINTLSGVESLAREWTDVATSFKAGPVERFRKVAFPGALPAIFTGLRLAVGRGLVGIVVADFFGAQQGLGFLILQGAQRFRTTDVFVGTILLAALGVILTALLRLVERRTCPWRLDVS</sequence>
<dbReference type="PROSITE" id="PS50928">
    <property type="entry name" value="ABC_TM1"/>
    <property type="match status" value="1"/>
</dbReference>
<feature type="transmembrane region" description="Helical" evidence="7">
    <location>
        <begin position="114"/>
        <end position="137"/>
    </location>
</feature>
<keyword evidence="10" id="KW-1185">Reference proteome</keyword>
<evidence type="ECO:0000313" key="9">
    <source>
        <dbReference type="EMBL" id="WSE32204.1"/>
    </source>
</evidence>
<evidence type="ECO:0000256" key="5">
    <source>
        <dbReference type="ARBA" id="ARBA00022989"/>
    </source>
</evidence>
<dbReference type="Pfam" id="PF00528">
    <property type="entry name" value="BPD_transp_1"/>
    <property type="match status" value="1"/>
</dbReference>
<keyword evidence="3" id="KW-1003">Cell membrane</keyword>
<name>A0ABZ1ICM0_9PSEU</name>
<feature type="transmembrane region" description="Helical" evidence="7">
    <location>
        <begin position="181"/>
        <end position="199"/>
    </location>
</feature>
<gene>
    <name evidence="9" type="ORF">VSH64_08795</name>
</gene>
<keyword evidence="2 7" id="KW-0813">Transport</keyword>
<dbReference type="Gene3D" id="1.10.3720.10">
    <property type="entry name" value="MetI-like"/>
    <property type="match status" value="1"/>
</dbReference>
<evidence type="ECO:0000256" key="1">
    <source>
        <dbReference type="ARBA" id="ARBA00004651"/>
    </source>
</evidence>
<comment type="subcellular location">
    <subcellularLocation>
        <location evidence="1 7">Cell membrane</location>
        <topology evidence="1 7">Multi-pass membrane protein</topology>
    </subcellularLocation>
</comment>
<organism evidence="9 10">
    <name type="scientific">Amycolatopsis rhabdoformis</name>
    <dbReference type="NCBI Taxonomy" id="1448059"/>
    <lineage>
        <taxon>Bacteria</taxon>
        <taxon>Bacillati</taxon>
        <taxon>Actinomycetota</taxon>
        <taxon>Actinomycetes</taxon>
        <taxon>Pseudonocardiales</taxon>
        <taxon>Pseudonocardiaceae</taxon>
        <taxon>Amycolatopsis</taxon>
    </lineage>
</organism>
<accession>A0ABZ1ICM0</accession>
<dbReference type="CDD" id="cd06261">
    <property type="entry name" value="TM_PBP2"/>
    <property type="match status" value="1"/>
</dbReference>
<feature type="transmembrane region" description="Helical" evidence="7">
    <location>
        <begin position="55"/>
        <end position="74"/>
    </location>
</feature>
<evidence type="ECO:0000259" key="8">
    <source>
        <dbReference type="PROSITE" id="PS50928"/>
    </source>
</evidence>
<evidence type="ECO:0000256" key="4">
    <source>
        <dbReference type="ARBA" id="ARBA00022692"/>
    </source>
</evidence>
<proteinExistence type="inferred from homology"/>
<feature type="domain" description="ABC transmembrane type-1" evidence="8">
    <location>
        <begin position="48"/>
        <end position="228"/>
    </location>
</feature>
<dbReference type="InterPro" id="IPR035906">
    <property type="entry name" value="MetI-like_sf"/>
</dbReference>
<keyword evidence="6 7" id="KW-0472">Membrane</keyword>
<keyword evidence="4 7" id="KW-0812">Transmembrane</keyword>
<feature type="transmembrane region" description="Helical" evidence="7">
    <location>
        <begin position="211"/>
        <end position="231"/>
    </location>
</feature>
<keyword evidence="5 7" id="KW-1133">Transmembrane helix</keyword>
<evidence type="ECO:0000256" key="3">
    <source>
        <dbReference type="ARBA" id="ARBA00022475"/>
    </source>
</evidence>
<evidence type="ECO:0000256" key="7">
    <source>
        <dbReference type="RuleBase" id="RU363032"/>
    </source>
</evidence>
<dbReference type="InterPro" id="IPR000515">
    <property type="entry name" value="MetI-like"/>
</dbReference>
<evidence type="ECO:0000313" key="10">
    <source>
        <dbReference type="Proteomes" id="UP001330812"/>
    </source>
</evidence>
<dbReference type="Proteomes" id="UP001330812">
    <property type="component" value="Chromosome"/>
</dbReference>
<dbReference type="RefSeq" id="WP_326835012.1">
    <property type="nucleotide sequence ID" value="NZ_CP142149.1"/>
</dbReference>
<dbReference type="EMBL" id="CP142149">
    <property type="protein sequence ID" value="WSE32204.1"/>
    <property type="molecule type" value="Genomic_DNA"/>
</dbReference>
<protein>
    <submittedName>
        <fullName evidence="9">ABC transporter permease</fullName>
    </submittedName>
</protein>
<comment type="similarity">
    <text evidence="7">Belongs to the binding-protein-dependent transport system permease family.</text>
</comment>
<dbReference type="SUPFAM" id="SSF161098">
    <property type="entry name" value="MetI-like"/>
    <property type="match status" value="1"/>
</dbReference>
<evidence type="ECO:0000256" key="2">
    <source>
        <dbReference type="ARBA" id="ARBA00022448"/>
    </source>
</evidence>
<reference evidence="9 10" key="1">
    <citation type="journal article" date="2015" name="Int. J. Syst. Evol. Microbiol.">
        <title>Amycolatopsis rhabdoformis sp. nov., an actinomycete isolated from a tropical forest soil.</title>
        <authorList>
            <person name="Souza W.R."/>
            <person name="Silva R.E."/>
            <person name="Goodfellow M."/>
            <person name="Busarakam K."/>
            <person name="Figueiro F.S."/>
            <person name="Ferreira D."/>
            <person name="Rodrigues-Filho E."/>
            <person name="Moraes L.A.B."/>
            <person name="Zucchi T.D."/>
        </authorList>
    </citation>
    <scope>NUCLEOTIDE SEQUENCE [LARGE SCALE GENOMIC DNA]</scope>
    <source>
        <strain evidence="9 10">NCIMB 14900</strain>
    </source>
</reference>